<dbReference type="RefSeq" id="XP_006816861.1">
    <property type="nucleotide sequence ID" value="XM_006816798.1"/>
</dbReference>
<feature type="compositionally biased region" description="Basic residues" evidence="1">
    <location>
        <begin position="64"/>
        <end position="74"/>
    </location>
</feature>
<protein>
    <submittedName>
        <fullName evidence="3">Uncharacterized protein LOC102805581</fullName>
    </submittedName>
</protein>
<name>A0ABM0MA20_SACKO</name>
<keyword evidence="2" id="KW-1185">Reference proteome</keyword>
<feature type="region of interest" description="Disordered" evidence="1">
    <location>
        <begin position="62"/>
        <end position="86"/>
    </location>
</feature>
<evidence type="ECO:0000313" key="3">
    <source>
        <dbReference type="RefSeq" id="XP_006816861.1"/>
    </source>
</evidence>
<evidence type="ECO:0000313" key="2">
    <source>
        <dbReference type="Proteomes" id="UP000694865"/>
    </source>
</evidence>
<gene>
    <name evidence="3" type="primary">LOC102805581</name>
</gene>
<accession>A0ABM0MA20</accession>
<feature type="compositionally biased region" description="Basic and acidic residues" evidence="1">
    <location>
        <begin position="77"/>
        <end position="86"/>
    </location>
</feature>
<dbReference type="Proteomes" id="UP000694865">
    <property type="component" value="Unplaced"/>
</dbReference>
<organism evidence="2 3">
    <name type="scientific">Saccoglossus kowalevskii</name>
    <name type="common">Acorn worm</name>
    <dbReference type="NCBI Taxonomy" id="10224"/>
    <lineage>
        <taxon>Eukaryota</taxon>
        <taxon>Metazoa</taxon>
        <taxon>Hemichordata</taxon>
        <taxon>Enteropneusta</taxon>
        <taxon>Harrimaniidae</taxon>
        <taxon>Saccoglossus</taxon>
    </lineage>
</organism>
<dbReference type="GeneID" id="102805581"/>
<evidence type="ECO:0000256" key="1">
    <source>
        <dbReference type="SAM" id="MobiDB-lite"/>
    </source>
</evidence>
<reference evidence="3" key="1">
    <citation type="submission" date="2025-08" db="UniProtKB">
        <authorList>
            <consortium name="RefSeq"/>
        </authorList>
    </citation>
    <scope>IDENTIFICATION</scope>
    <source>
        <tissue evidence="3">Testes</tissue>
    </source>
</reference>
<sequence length="110" mass="12648">MVRVMCGVKLMDRTLTEDLMQMLGLKEAVDWLAKANGVRWYGHVLRREDGHVLSRSLDLEVSGPRKRGRPKKTWKMQVEEESGKVGMRMRDALNHAKWREGVKAIATSSR</sequence>
<proteinExistence type="predicted"/>